<dbReference type="Proteomes" id="UP001150581">
    <property type="component" value="Unassembled WGS sequence"/>
</dbReference>
<gene>
    <name evidence="1" type="ORF">LPJ66_011722</name>
</gene>
<sequence>MSVKSDVTMETVIHPRPPATAPTAPTAWPTTTSSVQTSTKAAKEELDLLRDYAKRFNGEDIGNPTKQWIAGIQETINFIFTRTPALMIVTALQKLLDGQAARCMGTLDVNTPEEFFEKLLECIPQADFVAKAHSIAAGGPAKAFKNIPAADRVNYARRLYKAMGGGDYAAVTISRLVHGLDTHSWACTGSAPNDVTAETLLDRLKAFETVHKITLLSYGSNDPKA</sequence>
<proteinExistence type="predicted"/>
<evidence type="ECO:0000313" key="1">
    <source>
        <dbReference type="EMBL" id="KAJ1879288.1"/>
    </source>
</evidence>
<protein>
    <submittedName>
        <fullName evidence="1">Uncharacterized protein</fullName>
    </submittedName>
</protein>
<name>A0ACC1HWW9_9FUNG</name>
<dbReference type="EMBL" id="JANBPG010003757">
    <property type="protein sequence ID" value="KAJ1879288.1"/>
    <property type="molecule type" value="Genomic_DNA"/>
</dbReference>
<organism evidence="1 2">
    <name type="scientific">Kickxella alabastrina</name>
    <dbReference type="NCBI Taxonomy" id="61397"/>
    <lineage>
        <taxon>Eukaryota</taxon>
        <taxon>Fungi</taxon>
        <taxon>Fungi incertae sedis</taxon>
        <taxon>Zoopagomycota</taxon>
        <taxon>Kickxellomycotina</taxon>
        <taxon>Kickxellomycetes</taxon>
        <taxon>Kickxellales</taxon>
        <taxon>Kickxellaceae</taxon>
        <taxon>Kickxella</taxon>
    </lineage>
</organism>
<accession>A0ACC1HWW9</accession>
<reference evidence="1" key="1">
    <citation type="submission" date="2022-07" db="EMBL/GenBank/DDBJ databases">
        <title>Phylogenomic reconstructions and comparative analyses of Kickxellomycotina fungi.</title>
        <authorList>
            <person name="Reynolds N.K."/>
            <person name="Stajich J.E."/>
            <person name="Barry K."/>
            <person name="Grigoriev I.V."/>
            <person name="Crous P."/>
            <person name="Smith M.E."/>
        </authorList>
    </citation>
    <scope>NUCLEOTIDE SEQUENCE</scope>
    <source>
        <strain evidence="1">Benny 63K</strain>
    </source>
</reference>
<comment type="caution">
    <text evidence="1">The sequence shown here is derived from an EMBL/GenBank/DDBJ whole genome shotgun (WGS) entry which is preliminary data.</text>
</comment>
<evidence type="ECO:0000313" key="2">
    <source>
        <dbReference type="Proteomes" id="UP001150581"/>
    </source>
</evidence>
<keyword evidence="2" id="KW-1185">Reference proteome</keyword>